<dbReference type="PANTHER" id="PTHR11748:SF103">
    <property type="entry name" value="GLYCOLATE OXIDASE SUBUNIT GLCE"/>
    <property type="match status" value="1"/>
</dbReference>
<comment type="caution">
    <text evidence="4">The sequence shown here is derived from an EMBL/GenBank/DDBJ whole genome shotgun (WGS) entry which is preliminary data.</text>
</comment>
<dbReference type="InterPro" id="IPR016171">
    <property type="entry name" value="Vanillyl_alc_oxidase_C-sub2"/>
</dbReference>
<dbReference type="GO" id="GO:0071949">
    <property type="term" value="F:FAD binding"/>
    <property type="evidence" value="ECO:0007669"/>
    <property type="project" value="InterPro"/>
</dbReference>
<name>A0A963YUZ9_9PROT</name>
<evidence type="ECO:0000313" key="4">
    <source>
        <dbReference type="EMBL" id="MCB8877254.1"/>
    </source>
</evidence>
<dbReference type="SUPFAM" id="SSF55103">
    <property type="entry name" value="FAD-linked oxidases, C-terminal domain"/>
    <property type="match status" value="1"/>
</dbReference>
<dbReference type="InterPro" id="IPR006094">
    <property type="entry name" value="Oxid_FAD_bind_N"/>
</dbReference>
<dbReference type="InterPro" id="IPR016164">
    <property type="entry name" value="FAD-linked_Oxase-like_C"/>
</dbReference>
<sequence>MSATADLSVIAPADEAAMAAAVADARAARRPLLVQGFGSKSAMLRPVQADATLSTRNLTGVTLYSPRELVIAARAGTPLDEIEALLHQNGQQLTSEPPDLSALLGSAGGQSWGGIVAANLSGPRRVAWGATRDHVIGIRAINGRGEVIRAGGRVLKNVTGLDLCKLIAGSHGTLGIMTDITMKILPAPAATGALILRGLDAVHGVAALSAGLGSPFGVSGAAFLPAWAADGIPGLGSQTVTVLRIEEFPASVAYRLEQLAGTLARFGKSEILDERTAKRVWTAIRDVTPIRPGAGEAVWHLSTRPSRGPTLLALIEAAGARGFMDWGGGRIWAAGPATPALHDAITHAVWDLGGTFTLMRAPDSLRASVPVVPQEAPPLAGLTRRIKAAMDPDGIFNPGRIYAGL</sequence>
<evidence type="ECO:0000313" key="5">
    <source>
        <dbReference type="Proteomes" id="UP000708298"/>
    </source>
</evidence>
<keyword evidence="2" id="KW-0274">FAD</keyword>
<dbReference type="AlphaFoldDB" id="A0A963YUZ9"/>
<dbReference type="InterPro" id="IPR016169">
    <property type="entry name" value="FAD-bd_PCMH_sub2"/>
</dbReference>
<reference evidence="4" key="1">
    <citation type="journal article" date="2021" name="Microorganisms">
        <title>Acidisoma silvae sp. nov. and Acidisomacellulosilytica sp. nov., Two Acidophilic Bacteria Isolated from Decaying Wood, Hydrolyzing Cellulose and Producing Poly-3-hydroxybutyrate.</title>
        <authorList>
            <person name="Mieszkin S."/>
            <person name="Pouder E."/>
            <person name="Uroz S."/>
            <person name="Simon-Colin C."/>
            <person name="Alain K."/>
        </authorList>
    </citation>
    <scope>NUCLEOTIDE SEQUENCE</scope>
    <source>
        <strain evidence="4">HW T2.11</strain>
    </source>
</reference>
<proteinExistence type="predicted"/>
<dbReference type="EMBL" id="JAESVB010000011">
    <property type="protein sequence ID" value="MCB8877254.1"/>
    <property type="molecule type" value="Genomic_DNA"/>
</dbReference>
<keyword evidence="5" id="KW-1185">Reference proteome</keyword>
<keyword evidence="1" id="KW-0285">Flavoprotein</keyword>
<dbReference type="SUPFAM" id="SSF56176">
    <property type="entry name" value="FAD-binding/transporter-associated domain-like"/>
    <property type="match status" value="1"/>
</dbReference>
<evidence type="ECO:0000256" key="1">
    <source>
        <dbReference type="ARBA" id="ARBA00022630"/>
    </source>
</evidence>
<protein>
    <submittedName>
        <fullName evidence="4">FAD-binding protein</fullName>
    </submittedName>
</protein>
<dbReference type="GO" id="GO:0003824">
    <property type="term" value="F:catalytic activity"/>
    <property type="evidence" value="ECO:0007669"/>
    <property type="project" value="InterPro"/>
</dbReference>
<dbReference type="Pfam" id="PF01565">
    <property type="entry name" value="FAD_binding_4"/>
    <property type="match status" value="1"/>
</dbReference>
<dbReference type="Gene3D" id="1.10.45.10">
    <property type="entry name" value="Vanillyl-alcohol Oxidase, Chain A, domain 4"/>
    <property type="match status" value="1"/>
</dbReference>
<reference evidence="4" key="2">
    <citation type="submission" date="2021-01" db="EMBL/GenBank/DDBJ databases">
        <authorList>
            <person name="Mieszkin S."/>
            <person name="Pouder E."/>
            <person name="Alain K."/>
        </authorList>
    </citation>
    <scope>NUCLEOTIDE SEQUENCE</scope>
    <source>
        <strain evidence="4">HW T2.11</strain>
    </source>
</reference>
<feature type="domain" description="FAD-binding PCMH-type" evidence="3">
    <location>
        <begin position="1"/>
        <end position="187"/>
    </location>
</feature>
<dbReference type="Proteomes" id="UP000708298">
    <property type="component" value="Unassembled WGS sequence"/>
</dbReference>
<organism evidence="4 5">
    <name type="scientific">Acidisoma silvae</name>
    <dbReference type="NCBI Taxonomy" id="2802396"/>
    <lineage>
        <taxon>Bacteria</taxon>
        <taxon>Pseudomonadati</taxon>
        <taxon>Pseudomonadota</taxon>
        <taxon>Alphaproteobacteria</taxon>
        <taxon>Acetobacterales</taxon>
        <taxon>Acidocellaceae</taxon>
        <taxon>Acidisoma</taxon>
    </lineage>
</organism>
<dbReference type="PROSITE" id="PS51387">
    <property type="entry name" value="FAD_PCMH"/>
    <property type="match status" value="1"/>
</dbReference>
<gene>
    <name evidence="4" type="ORF">ASILVAE211_18805</name>
</gene>
<accession>A0A963YUZ9</accession>
<dbReference type="Gene3D" id="3.30.465.10">
    <property type="match status" value="1"/>
</dbReference>
<dbReference type="InterPro" id="IPR036318">
    <property type="entry name" value="FAD-bd_PCMH-like_sf"/>
</dbReference>
<evidence type="ECO:0000259" key="3">
    <source>
        <dbReference type="PROSITE" id="PS51387"/>
    </source>
</evidence>
<dbReference type="RefSeq" id="WP_227322907.1">
    <property type="nucleotide sequence ID" value="NZ_JAESVB010000011.1"/>
</dbReference>
<dbReference type="PANTHER" id="PTHR11748">
    <property type="entry name" value="D-LACTATE DEHYDROGENASE"/>
    <property type="match status" value="1"/>
</dbReference>
<evidence type="ECO:0000256" key="2">
    <source>
        <dbReference type="ARBA" id="ARBA00022827"/>
    </source>
</evidence>
<dbReference type="InterPro" id="IPR016166">
    <property type="entry name" value="FAD-bd_PCMH"/>
</dbReference>